<dbReference type="EMBL" id="JACIDJ010000005">
    <property type="protein sequence ID" value="MBB3899352.1"/>
    <property type="molecule type" value="Genomic_DNA"/>
</dbReference>
<dbReference type="InterPro" id="IPR007805">
    <property type="entry name" value="GvpK"/>
</dbReference>
<evidence type="ECO:0000256" key="1">
    <source>
        <dbReference type="ARBA" id="ARBA00022987"/>
    </source>
</evidence>
<keyword evidence="1" id="KW-0304">Gas vesicle</keyword>
<name>A0A840AEM8_9PROT</name>
<dbReference type="Proteomes" id="UP000553193">
    <property type="component" value="Unassembled WGS sequence"/>
</dbReference>
<protein>
    <recommendedName>
        <fullName evidence="6">Gas vesicle protein K</fullName>
    </recommendedName>
</protein>
<dbReference type="PANTHER" id="PTHR40137:SF2">
    <property type="entry name" value="PROTEIN GVPK 1"/>
    <property type="match status" value="1"/>
</dbReference>
<comment type="similarity">
    <text evidence="3">Belongs to the gas vesicle GvpK family.</text>
</comment>
<dbReference type="GO" id="GO:0031411">
    <property type="term" value="C:gas vesicle"/>
    <property type="evidence" value="ECO:0007669"/>
    <property type="project" value="UniProtKB-SubCell"/>
</dbReference>
<dbReference type="RefSeq" id="WP_260170882.1">
    <property type="nucleotide sequence ID" value="NZ_JACIDJ010000005.1"/>
</dbReference>
<proteinExistence type="inferred from homology"/>
<comment type="caution">
    <text evidence="4">The sequence shown here is derived from an EMBL/GenBank/DDBJ whole genome shotgun (WGS) entry which is preliminary data.</text>
</comment>
<evidence type="ECO:0000313" key="4">
    <source>
        <dbReference type="EMBL" id="MBB3899352.1"/>
    </source>
</evidence>
<keyword evidence="5" id="KW-1185">Reference proteome</keyword>
<evidence type="ECO:0000256" key="3">
    <source>
        <dbReference type="ARBA" id="ARBA00035659"/>
    </source>
</evidence>
<dbReference type="AlphaFoldDB" id="A0A840AEM8"/>
<organism evidence="4 5">
    <name type="scientific">Roseococcus suduntuyensis</name>
    <dbReference type="NCBI Taxonomy" id="455361"/>
    <lineage>
        <taxon>Bacteria</taxon>
        <taxon>Pseudomonadati</taxon>
        <taxon>Pseudomonadota</taxon>
        <taxon>Alphaproteobacteria</taxon>
        <taxon>Acetobacterales</taxon>
        <taxon>Roseomonadaceae</taxon>
        <taxon>Roseococcus</taxon>
    </lineage>
</organism>
<dbReference type="Pfam" id="PF05121">
    <property type="entry name" value="GvpK"/>
    <property type="match status" value="1"/>
</dbReference>
<gene>
    <name evidence="4" type="ORF">GGQ83_002804</name>
</gene>
<dbReference type="GO" id="GO:0031412">
    <property type="term" value="P:gas vesicle organization"/>
    <property type="evidence" value="ECO:0007669"/>
    <property type="project" value="InterPro"/>
</dbReference>
<sequence length="106" mass="11319">MIAMADDAQHALAAAAAPVAMRLALAPENMEQDLSRLVLTLVEFLRRLLEAQAVRRMEGGGLDAEEAERLGLGLMRAREAVVSLCGKLGIAPETLNLDLGPLGRLM</sequence>
<evidence type="ECO:0000313" key="5">
    <source>
        <dbReference type="Proteomes" id="UP000553193"/>
    </source>
</evidence>
<evidence type="ECO:0000256" key="2">
    <source>
        <dbReference type="ARBA" id="ARBA00035108"/>
    </source>
</evidence>
<accession>A0A840AEM8</accession>
<comment type="subcellular location">
    <subcellularLocation>
        <location evidence="2">Gas vesicle</location>
    </subcellularLocation>
</comment>
<reference evidence="4 5" key="1">
    <citation type="submission" date="2020-08" db="EMBL/GenBank/DDBJ databases">
        <title>Genomic Encyclopedia of Type Strains, Phase IV (KMG-IV): sequencing the most valuable type-strain genomes for metagenomic binning, comparative biology and taxonomic classification.</title>
        <authorList>
            <person name="Goeker M."/>
        </authorList>
    </citation>
    <scope>NUCLEOTIDE SEQUENCE [LARGE SCALE GENOMIC DNA]</scope>
    <source>
        <strain evidence="4 5">DSM 19979</strain>
    </source>
</reference>
<evidence type="ECO:0008006" key="6">
    <source>
        <dbReference type="Google" id="ProtNLM"/>
    </source>
</evidence>
<dbReference type="PANTHER" id="PTHR40137">
    <property type="entry name" value="PROTEIN GVPK 1"/>
    <property type="match status" value="1"/>
</dbReference>